<reference evidence="10 11" key="1">
    <citation type="submission" date="2024-04" db="EMBL/GenBank/DDBJ databases">
        <title>Isolation of an actinomycete strain from pig manure.</title>
        <authorList>
            <person name="Gong T."/>
            <person name="Yu Z."/>
            <person name="An M."/>
            <person name="Wei C."/>
            <person name="Yang W."/>
            <person name="Liu L."/>
        </authorList>
    </citation>
    <scope>NUCLEOTIDE SEQUENCE [LARGE SCALE GENOMIC DNA]</scope>
    <source>
        <strain evidence="10 11">ZF39</strain>
    </source>
</reference>
<proteinExistence type="inferred from homology"/>
<protein>
    <recommendedName>
        <fullName evidence="6">Probable acetyl-CoA acetyltransferase</fullName>
        <ecNumber evidence="2">2.3.1.9</ecNumber>
    </recommendedName>
    <alternativeName>
        <fullName evidence="5">Acetoacetyl-CoA thiolase</fullName>
    </alternativeName>
</protein>
<dbReference type="SUPFAM" id="SSF53901">
    <property type="entry name" value="Thiolase-like"/>
    <property type="match status" value="2"/>
</dbReference>
<evidence type="ECO:0000256" key="3">
    <source>
        <dbReference type="ARBA" id="ARBA00022679"/>
    </source>
</evidence>
<evidence type="ECO:0000313" key="10">
    <source>
        <dbReference type="EMBL" id="XAN07367.1"/>
    </source>
</evidence>
<dbReference type="GO" id="GO:0003988">
    <property type="term" value="F:acetyl-CoA C-acyltransferase activity"/>
    <property type="evidence" value="ECO:0007669"/>
    <property type="project" value="UniProtKB-EC"/>
</dbReference>
<evidence type="ECO:0000256" key="1">
    <source>
        <dbReference type="ARBA" id="ARBA00010982"/>
    </source>
</evidence>
<dbReference type="EMBL" id="CP154795">
    <property type="protein sequence ID" value="XAN07367.1"/>
    <property type="molecule type" value="Genomic_DNA"/>
</dbReference>
<dbReference type="InterPro" id="IPR020615">
    <property type="entry name" value="Thiolase_acyl_enz_int_AS"/>
</dbReference>
<comment type="similarity">
    <text evidence="1 7">Belongs to the thiolase-like superfamily. Thiolase family.</text>
</comment>
<accession>A0ABZ3FR94</accession>
<feature type="domain" description="Thiolase N-terminal" evidence="8">
    <location>
        <begin position="4"/>
        <end position="259"/>
    </location>
</feature>
<evidence type="ECO:0000256" key="4">
    <source>
        <dbReference type="ARBA" id="ARBA00023315"/>
    </source>
</evidence>
<dbReference type="InterPro" id="IPR020616">
    <property type="entry name" value="Thiolase_N"/>
</dbReference>
<evidence type="ECO:0000256" key="5">
    <source>
        <dbReference type="ARBA" id="ARBA00030755"/>
    </source>
</evidence>
<dbReference type="InterPro" id="IPR002155">
    <property type="entry name" value="Thiolase"/>
</dbReference>
<dbReference type="Gene3D" id="3.40.47.10">
    <property type="match status" value="2"/>
</dbReference>
<dbReference type="Pfam" id="PF00108">
    <property type="entry name" value="Thiolase_N"/>
    <property type="match status" value="1"/>
</dbReference>
<evidence type="ECO:0000256" key="6">
    <source>
        <dbReference type="ARBA" id="ARBA00040529"/>
    </source>
</evidence>
<dbReference type="PROSITE" id="PS00098">
    <property type="entry name" value="THIOLASE_1"/>
    <property type="match status" value="1"/>
</dbReference>
<dbReference type="PANTHER" id="PTHR18919">
    <property type="entry name" value="ACETYL-COA C-ACYLTRANSFERASE"/>
    <property type="match status" value="1"/>
</dbReference>
<dbReference type="NCBIfam" id="TIGR01930">
    <property type="entry name" value="AcCoA-C-Actrans"/>
    <property type="match status" value="1"/>
</dbReference>
<dbReference type="Proteomes" id="UP001442841">
    <property type="component" value="Chromosome"/>
</dbReference>
<evidence type="ECO:0000256" key="7">
    <source>
        <dbReference type="RuleBase" id="RU003557"/>
    </source>
</evidence>
<keyword evidence="3 7" id="KW-0808">Transferase</keyword>
<dbReference type="InterPro" id="IPR020610">
    <property type="entry name" value="Thiolase_AS"/>
</dbReference>
<keyword evidence="4 7" id="KW-0012">Acyltransferase</keyword>
<dbReference type="PROSITE" id="PS00737">
    <property type="entry name" value="THIOLASE_2"/>
    <property type="match status" value="1"/>
</dbReference>
<dbReference type="InterPro" id="IPR020617">
    <property type="entry name" value="Thiolase_C"/>
</dbReference>
<evidence type="ECO:0000313" key="11">
    <source>
        <dbReference type="Proteomes" id="UP001442841"/>
    </source>
</evidence>
<name>A0ABZ3FR94_9ACTN</name>
<dbReference type="RefSeq" id="WP_425308824.1">
    <property type="nucleotide sequence ID" value="NZ_CP154795.1"/>
</dbReference>
<evidence type="ECO:0000259" key="8">
    <source>
        <dbReference type="Pfam" id="PF00108"/>
    </source>
</evidence>
<feature type="domain" description="Thiolase C-terminal" evidence="9">
    <location>
        <begin position="268"/>
        <end position="392"/>
    </location>
</feature>
<dbReference type="PANTHER" id="PTHR18919:SF107">
    <property type="entry name" value="ACETYL-COA ACETYLTRANSFERASE, CYTOSOLIC"/>
    <property type="match status" value="1"/>
</dbReference>
<keyword evidence="11" id="KW-1185">Reference proteome</keyword>
<dbReference type="InterPro" id="IPR020613">
    <property type="entry name" value="Thiolase_CS"/>
</dbReference>
<dbReference type="InterPro" id="IPR016039">
    <property type="entry name" value="Thiolase-like"/>
</dbReference>
<organism evidence="10 11">
    <name type="scientific">Ammonicoccus fulvus</name>
    <dbReference type="NCBI Taxonomy" id="3138240"/>
    <lineage>
        <taxon>Bacteria</taxon>
        <taxon>Bacillati</taxon>
        <taxon>Actinomycetota</taxon>
        <taxon>Actinomycetes</taxon>
        <taxon>Propionibacteriales</taxon>
        <taxon>Propionibacteriaceae</taxon>
        <taxon>Ammonicoccus</taxon>
    </lineage>
</organism>
<dbReference type="PROSITE" id="PS00099">
    <property type="entry name" value="THIOLASE_3"/>
    <property type="match status" value="1"/>
</dbReference>
<dbReference type="EC" id="2.3.1.9" evidence="2"/>
<dbReference type="Pfam" id="PF02803">
    <property type="entry name" value="Thiolase_C"/>
    <property type="match status" value="1"/>
</dbReference>
<dbReference type="PIRSF" id="PIRSF000429">
    <property type="entry name" value="Ac-CoA_Ac_transf"/>
    <property type="match status" value="1"/>
</dbReference>
<dbReference type="CDD" id="cd00751">
    <property type="entry name" value="thiolase"/>
    <property type="match status" value="1"/>
</dbReference>
<gene>
    <name evidence="10" type="ORF">AADG42_08690</name>
</gene>
<sequence>MGAVIVGGARTPIGRFRGALGRLSGHELGAHAIRGALAKVGLPPERVDYVVMGQVLQAGEGQMPARRAAIAAGIPTQVPALGINKVCLSGLAAIALADQLIRAGEVDVVVAGGMESMSNAPHLLPGSRAGFGYGDAVLLDHLEHDGLRDAHTGRSMGALTEADNEGVWHVARAEQDAYAARSHHRAHAAAEFLADEIVPLTLTGRAGETVIAADEGVRPDTSIETLARLTPAFTQDGTITAGSSSPLSDGAAALVIASAEAAAELGLPVLAEIVAHGMVAGPGTSLQGKPSGAVRVAAAKAGLAPDGFDRYETNEAFAQVVLGSARDLGLSEDAIANRVNVNGGAIALGHPIGMSGARIVLTLARELERSGGGTGVAALCGGGGQGEALIVRVPEGTREGTQG</sequence>
<evidence type="ECO:0000256" key="2">
    <source>
        <dbReference type="ARBA" id="ARBA00012705"/>
    </source>
</evidence>
<evidence type="ECO:0000259" key="9">
    <source>
        <dbReference type="Pfam" id="PF02803"/>
    </source>
</evidence>